<gene>
    <name evidence="3" type="ORF">CHS0354_040405</name>
</gene>
<comment type="caution">
    <text evidence="3">The sequence shown here is derived from an EMBL/GenBank/DDBJ whole genome shotgun (WGS) entry which is preliminary data.</text>
</comment>
<feature type="signal peptide" evidence="2">
    <location>
        <begin position="1"/>
        <end position="23"/>
    </location>
</feature>
<reference evidence="3" key="3">
    <citation type="submission" date="2023-05" db="EMBL/GenBank/DDBJ databases">
        <authorList>
            <person name="Smith C.H."/>
        </authorList>
    </citation>
    <scope>NUCLEOTIDE SEQUENCE</scope>
    <source>
        <strain evidence="3">CHS0354</strain>
        <tissue evidence="3">Mantle</tissue>
    </source>
</reference>
<feature type="compositionally biased region" description="Basic and acidic residues" evidence="1">
    <location>
        <begin position="75"/>
        <end position="97"/>
    </location>
</feature>
<evidence type="ECO:0000313" key="3">
    <source>
        <dbReference type="EMBL" id="KAK3601222.1"/>
    </source>
</evidence>
<keyword evidence="4" id="KW-1185">Reference proteome</keyword>
<dbReference type="EMBL" id="JAEAOA010002336">
    <property type="protein sequence ID" value="KAK3601222.1"/>
    <property type="molecule type" value="Genomic_DNA"/>
</dbReference>
<feature type="chain" id="PRO_5042168716" evidence="2">
    <location>
        <begin position="24"/>
        <end position="105"/>
    </location>
</feature>
<evidence type="ECO:0000313" key="4">
    <source>
        <dbReference type="Proteomes" id="UP001195483"/>
    </source>
</evidence>
<protein>
    <submittedName>
        <fullName evidence="3">Uncharacterized protein</fullName>
    </submittedName>
</protein>
<dbReference type="Proteomes" id="UP001195483">
    <property type="component" value="Unassembled WGS sequence"/>
</dbReference>
<evidence type="ECO:0000256" key="1">
    <source>
        <dbReference type="SAM" id="MobiDB-lite"/>
    </source>
</evidence>
<keyword evidence="2" id="KW-0732">Signal</keyword>
<feature type="region of interest" description="Disordered" evidence="1">
    <location>
        <begin position="41"/>
        <end position="60"/>
    </location>
</feature>
<reference evidence="3" key="2">
    <citation type="journal article" date="2021" name="Genome Biol. Evol.">
        <title>Developing a high-quality reference genome for a parasitic bivalve with doubly uniparental inheritance (Bivalvia: Unionida).</title>
        <authorList>
            <person name="Smith C.H."/>
        </authorList>
    </citation>
    <scope>NUCLEOTIDE SEQUENCE</scope>
    <source>
        <strain evidence="3">CHS0354</strain>
        <tissue evidence="3">Mantle</tissue>
    </source>
</reference>
<feature type="region of interest" description="Disordered" evidence="1">
    <location>
        <begin position="75"/>
        <end position="105"/>
    </location>
</feature>
<dbReference type="AlphaFoldDB" id="A0AAE0SZW0"/>
<accession>A0AAE0SZW0</accession>
<reference evidence="3" key="1">
    <citation type="journal article" date="2021" name="Genome Biol. Evol.">
        <title>A High-Quality Reference Genome for a Parasitic Bivalve with Doubly Uniparental Inheritance (Bivalvia: Unionida).</title>
        <authorList>
            <person name="Smith C.H."/>
        </authorList>
    </citation>
    <scope>NUCLEOTIDE SEQUENCE</scope>
    <source>
        <strain evidence="3">CHS0354</strain>
    </source>
</reference>
<name>A0AAE0SZW0_9BIVA</name>
<proteinExistence type="predicted"/>
<sequence>MLINTVGVLLLAILVGTSSVTYAFDLFGINTSGKEKAKRLREEESSPFSDESFEEALQREKASNEDIFVKIGTRESSEEIPKVGAKSSEEQPWDKEIPCSSEEVV</sequence>
<evidence type="ECO:0000256" key="2">
    <source>
        <dbReference type="SAM" id="SignalP"/>
    </source>
</evidence>
<organism evidence="3 4">
    <name type="scientific">Potamilus streckersoni</name>
    <dbReference type="NCBI Taxonomy" id="2493646"/>
    <lineage>
        <taxon>Eukaryota</taxon>
        <taxon>Metazoa</taxon>
        <taxon>Spiralia</taxon>
        <taxon>Lophotrochozoa</taxon>
        <taxon>Mollusca</taxon>
        <taxon>Bivalvia</taxon>
        <taxon>Autobranchia</taxon>
        <taxon>Heteroconchia</taxon>
        <taxon>Palaeoheterodonta</taxon>
        <taxon>Unionida</taxon>
        <taxon>Unionoidea</taxon>
        <taxon>Unionidae</taxon>
        <taxon>Ambleminae</taxon>
        <taxon>Lampsilini</taxon>
        <taxon>Potamilus</taxon>
    </lineage>
</organism>